<feature type="compositionally biased region" description="Basic and acidic residues" evidence="4">
    <location>
        <begin position="76"/>
        <end position="91"/>
    </location>
</feature>
<organism evidence="8 9">
    <name type="scientific">Molorchus minor</name>
    <dbReference type="NCBI Taxonomy" id="1323400"/>
    <lineage>
        <taxon>Eukaryota</taxon>
        <taxon>Metazoa</taxon>
        <taxon>Ecdysozoa</taxon>
        <taxon>Arthropoda</taxon>
        <taxon>Hexapoda</taxon>
        <taxon>Insecta</taxon>
        <taxon>Pterygota</taxon>
        <taxon>Neoptera</taxon>
        <taxon>Endopterygota</taxon>
        <taxon>Coleoptera</taxon>
        <taxon>Polyphaga</taxon>
        <taxon>Cucujiformia</taxon>
        <taxon>Chrysomeloidea</taxon>
        <taxon>Cerambycidae</taxon>
        <taxon>Lamiinae</taxon>
        <taxon>Monochamini</taxon>
        <taxon>Molorchus</taxon>
    </lineage>
</organism>
<feature type="region of interest" description="Disordered" evidence="4">
    <location>
        <begin position="266"/>
        <end position="287"/>
    </location>
</feature>
<evidence type="ECO:0000256" key="5">
    <source>
        <dbReference type="SAM" id="Phobius"/>
    </source>
</evidence>
<keyword evidence="6" id="KW-0732">Signal</keyword>
<sequence>MGFTFQLALGVVLVFVTCCPTGYSGDVVPTTSTTENASLEKSDRNLNLIEKSPKTETELKNVNSNTHKNLTSLKLNKSEPYPKKDEKEKVDFVSSNVVPKQSEEDKENELKKDVGDKRENSSRSIDVTPKHSSDFHGKNVFTSPDMSDPEKYLDHVFEHGSASTEKFYDFDDMELTTPRSEYFDHRYKEAVYSLDKKLTDFDDHEDDSKEMSSESFDATPTAKFMGIQEMQNVVKNNTMGNKHSLHKDTLVMQVKRVNMVAHFNDTEYDDEDEDDKSKGENEKVETTTPRNHFVATTRKSISLTKPPVTNNSYILSNNIETDTVKAINIPIDETTKRVKGEGDNRSSSIDTKEQTIQENQIVPLQATTPSLTTTTTNILTTTVEERPEMTTKPNEYKEITTEVNENLVSTVEPVDESSGTIRIEETLTTTEDMKVIEPTSHEELVTNKDELTTAYESPTNTVRPETVSLTTDTTSKVTETTTKLEPHIEEIITTTPKEGFTLNDQPTSTSFKEVSSTYSAETTTTREDKKTVKTEQPLVASTTDRGDISTTPIDILTTETTVTVQETTTETTTVRYNEKTTENEIQTTEDLQEKTTESEVRTTDHGFRTSKSMAIPTLENDTVTPKELPSTLPPDVEIMSTTVKTTEVPTETVTESASPSSIITEKIPVAITTPLATEPPPVATTGDIFSTLRPRTTKFVSTGTEYPPIPFTTLTDTTPLPENYPTTQKASTMMNIVRIVTVDENRTTLVPRTLSPDVSYPTTDPAEANKSTEEPVITTEEPVITTTEFSTDTTGTEGAVTGDGPEDKKGTIAAIVISTVGAVCLILLAGLLYVMRKRQKRFNYGERCRPVSLDDYSVDNLSVYNSNTVAHPLNFPALAKFANNVDDIKAEFEEIPVITARTSELPEGCENKNRYANVIPLPETRVYLSPIEGYPNSDYINANYVNGPKTPKPTT</sequence>
<feature type="compositionally biased region" description="Basic and acidic residues" evidence="4">
    <location>
        <begin position="128"/>
        <end position="137"/>
    </location>
</feature>
<dbReference type="SUPFAM" id="SSF52799">
    <property type="entry name" value="(Phosphotyrosine protein) phosphatases II"/>
    <property type="match status" value="1"/>
</dbReference>
<evidence type="ECO:0000256" key="3">
    <source>
        <dbReference type="ARBA" id="ARBA00022912"/>
    </source>
</evidence>
<dbReference type="InterPro" id="IPR029021">
    <property type="entry name" value="Prot-tyrosine_phosphatase-like"/>
</dbReference>
<feature type="signal peptide" evidence="6">
    <location>
        <begin position="1"/>
        <end position="24"/>
    </location>
</feature>
<feature type="transmembrane region" description="Helical" evidence="5">
    <location>
        <begin position="812"/>
        <end position="834"/>
    </location>
</feature>
<dbReference type="Proteomes" id="UP001162164">
    <property type="component" value="Unassembled WGS sequence"/>
</dbReference>
<name>A0ABQ9K4U7_9CUCU</name>
<dbReference type="InterPro" id="IPR008356">
    <property type="entry name" value="Tyr_Pase_KIM-con"/>
</dbReference>
<dbReference type="Pfam" id="PF00102">
    <property type="entry name" value="Y_phosphatase"/>
    <property type="match status" value="1"/>
</dbReference>
<dbReference type="InterPro" id="IPR000242">
    <property type="entry name" value="PTP_cat"/>
</dbReference>
<gene>
    <name evidence="8" type="ORF">NQ317_015118</name>
</gene>
<keyword evidence="5" id="KW-0812">Transmembrane</keyword>
<evidence type="ECO:0000256" key="6">
    <source>
        <dbReference type="SAM" id="SignalP"/>
    </source>
</evidence>
<accession>A0ABQ9K4U7</accession>
<reference evidence="8" key="1">
    <citation type="journal article" date="2023" name="Insect Mol. Biol.">
        <title>Genome sequencing provides insights into the evolution of gene families encoding plant cell wall-degrading enzymes in longhorned beetles.</title>
        <authorList>
            <person name="Shin N.R."/>
            <person name="Okamura Y."/>
            <person name="Kirsch R."/>
            <person name="Pauchet Y."/>
        </authorList>
    </citation>
    <scope>NUCLEOTIDE SEQUENCE</scope>
    <source>
        <strain evidence="8">MMC_N1</strain>
    </source>
</reference>
<keyword evidence="5" id="KW-1133">Transmembrane helix</keyword>
<feature type="compositionally biased region" description="Basic and acidic residues" evidence="4">
    <location>
        <begin position="591"/>
        <end position="604"/>
    </location>
</feature>
<feature type="compositionally biased region" description="Polar residues" evidence="4">
    <location>
        <begin position="498"/>
        <end position="523"/>
    </location>
</feature>
<dbReference type="PROSITE" id="PS50055">
    <property type="entry name" value="TYR_PHOSPHATASE_PTP"/>
    <property type="match status" value="1"/>
</dbReference>
<evidence type="ECO:0000313" key="8">
    <source>
        <dbReference type="EMBL" id="KAJ8985623.1"/>
    </source>
</evidence>
<feature type="region of interest" description="Disordered" evidence="4">
    <location>
        <begin position="498"/>
        <end position="533"/>
    </location>
</feature>
<evidence type="ECO:0000313" key="9">
    <source>
        <dbReference type="Proteomes" id="UP001162164"/>
    </source>
</evidence>
<comment type="caution">
    <text evidence="8">The sequence shown here is derived from an EMBL/GenBank/DDBJ whole genome shotgun (WGS) entry which is preliminary data.</text>
</comment>
<keyword evidence="2" id="KW-0378">Hydrolase</keyword>
<keyword evidence="3" id="KW-0904">Protein phosphatase</keyword>
<proteinExistence type="predicted"/>
<feature type="region of interest" description="Disordered" evidence="4">
    <location>
        <begin position="582"/>
        <end position="604"/>
    </location>
</feature>
<protein>
    <recommendedName>
        <fullName evidence="1">protein-tyrosine-phosphatase</fullName>
        <ecNumber evidence="1">3.1.3.48</ecNumber>
    </recommendedName>
</protein>
<feature type="compositionally biased region" description="Basic and acidic residues" evidence="4">
    <location>
        <begin position="275"/>
        <end position="285"/>
    </location>
</feature>
<dbReference type="Gene3D" id="3.90.190.10">
    <property type="entry name" value="Protein tyrosine phosphatase superfamily"/>
    <property type="match status" value="1"/>
</dbReference>
<feature type="region of interest" description="Disordered" evidence="4">
    <location>
        <begin position="752"/>
        <end position="779"/>
    </location>
</feature>
<feature type="domain" description="Tyrosine-protein phosphatase" evidence="7">
    <location>
        <begin position="911"/>
        <end position="955"/>
    </location>
</feature>
<dbReference type="EC" id="3.1.3.48" evidence="1"/>
<dbReference type="EMBL" id="JAPWTJ010000010">
    <property type="protein sequence ID" value="KAJ8985623.1"/>
    <property type="molecule type" value="Genomic_DNA"/>
</dbReference>
<feature type="compositionally biased region" description="Polar residues" evidence="4">
    <location>
        <begin position="60"/>
        <end position="75"/>
    </location>
</feature>
<evidence type="ECO:0000256" key="2">
    <source>
        <dbReference type="ARBA" id="ARBA00022801"/>
    </source>
</evidence>
<dbReference type="PANTHER" id="PTHR46198:SF4">
    <property type="entry name" value="PROTEIN-TYROSINE-PHOSPHATASE"/>
    <property type="match status" value="1"/>
</dbReference>
<feature type="region of interest" description="Disordered" evidence="4">
    <location>
        <begin position="60"/>
        <end position="139"/>
    </location>
</feature>
<feature type="compositionally biased region" description="Basic and acidic residues" evidence="4">
    <location>
        <begin position="524"/>
        <end position="533"/>
    </location>
</feature>
<evidence type="ECO:0000256" key="1">
    <source>
        <dbReference type="ARBA" id="ARBA00013064"/>
    </source>
</evidence>
<evidence type="ECO:0000256" key="4">
    <source>
        <dbReference type="SAM" id="MobiDB-lite"/>
    </source>
</evidence>
<feature type="compositionally biased region" description="Basic and acidic residues" evidence="4">
    <location>
        <begin position="108"/>
        <end position="121"/>
    </location>
</feature>
<feature type="chain" id="PRO_5046459854" description="protein-tyrosine-phosphatase" evidence="6">
    <location>
        <begin position="25"/>
        <end position="955"/>
    </location>
</feature>
<keyword evidence="9" id="KW-1185">Reference proteome</keyword>
<evidence type="ECO:0000259" key="7">
    <source>
        <dbReference type="PROSITE" id="PS50055"/>
    </source>
</evidence>
<keyword evidence="5" id="KW-0472">Membrane</keyword>
<dbReference type="PANTHER" id="PTHR46198">
    <property type="entry name" value="PROTEIN-TYROSINE-PHOSPHATASE"/>
    <property type="match status" value="1"/>
</dbReference>